<evidence type="ECO:0000313" key="3">
    <source>
        <dbReference type="Proteomes" id="UP000054324"/>
    </source>
</evidence>
<feature type="region of interest" description="Disordered" evidence="1">
    <location>
        <begin position="32"/>
        <end position="69"/>
    </location>
</feature>
<proteinExistence type="predicted"/>
<feature type="compositionally biased region" description="Low complexity" evidence="1">
    <location>
        <begin position="60"/>
        <end position="69"/>
    </location>
</feature>
<gene>
    <name evidence="2" type="ORF">T265_11183</name>
</gene>
<accession>A0A074Z3Y7</accession>
<sequence length="111" mass="12552">MLLQRATNLAPGDTSVFDCVYQGVQGPGRWLSRRKRRESYSQITNTTPHIPNKLRRQHNTTHTNQTTARAMSEVRATLEITSSFNSIKNFLEGKFNTIKASRMELELVGSG</sequence>
<evidence type="ECO:0000256" key="1">
    <source>
        <dbReference type="SAM" id="MobiDB-lite"/>
    </source>
</evidence>
<dbReference type="AlphaFoldDB" id="A0A074Z3Y7"/>
<evidence type="ECO:0000313" key="2">
    <source>
        <dbReference type="EMBL" id="KER20212.1"/>
    </source>
</evidence>
<protein>
    <submittedName>
        <fullName evidence="2">Uncharacterized protein</fullName>
    </submittedName>
</protein>
<dbReference type="Proteomes" id="UP000054324">
    <property type="component" value="Unassembled WGS sequence"/>
</dbReference>
<feature type="compositionally biased region" description="Polar residues" evidence="1">
    <location>
        <begin position="40"/>
        <end position="49"/>
    </location>
</feature>
<name>A0A074Z3Y7_OPIVI</name>
<dbReference type="EMBL" id="KL597078">
    <property type="protein sequence ID" value="KER20212.1"/>
    <property type="molecule type" value="Genomic_DNA"/>
</dbReference>
<reference evidence="2 3" key="1">
    <citation type="submission" date="2013-11" db="EMBL/GenBank/DDBJ databases">
        <title>Opisthorchis viverrini - life in the bile duct.</title>
        <authorList>
            <person name="Young N.D."/>
            <person name="Nagarajan N."/>
            <person name="Lin S.J."/>
            <person name="Korhonen P.K."/>
            <person name="Jex A.R."/>
            <person name="Hall R.S."/>
            <person name="Safavi-Hemami H."/>
            <person name="Kaewkong W."/>
            <person name="Bertrand D."/>
            <person name="Gao S."/>
            <person name="Seet Q."/>
            <person name="Wongkham S."/>
            <person name="Teh B.T."/>
            <person name="Wongkham C."/>
            <person name="Intapan P.M."/>
            <person name="Maleewong W."/>
            <person name="Yang X."/>
            <person name="Hu M."/>
            <person name="Wang Z."/>
            <person name="Hofmann A."/>
            <person name="Sternberg P.W."/>
            <person name="Tan P."/>
            <person name="Wang J."/>
            <person name="Gasser R.B."/>
        </authorList>
    </citation>
    <scope>NUCLEOTIDE SEQUENCE [LARGE SCALE GENOMIC DNA]</scope>
</reference>
<keyword evidence="3" id="KW-1185">Reference proteome</keyword>
<dbReference type="RefSeq" id="XP_009176039.1">
    <property type="nucleotide sequence ID" value="XM_009177775.1"/>
</dbReference>
<dbReference type="GeneID" id="20325351"/>
<dbReference type="KEGG" id="ovi:T265_11183"/>
<dbReference type="CTD" id="20325351"/>
<organism evidence="2 3">
    <name type="scientific">Opisthorchis viverrini</name>
    <name type="common">Southeast Asian liver fluke</name>
    <dbReference type="NCBI Taxonomy" id="6198"/>
    <lineage>
        <taxon>Eukaryota</taxon>
        <taxon>Metazoa</taxon>
        <taxon>Spiralia</taxon>
        <taxon>Lophotrochozoa</taxon>
        <taxon>Platyhelminthes</taxon>
        <taxon>Trematoda</taxon>
        <taxon>Digenea</taxon>
        <taxon>Opisthorchiida</taxon>
        <taxon>Opisthorchiata</taxon>
        <taxon>Opisthorchiidae</taxon>
        <taxon>Opisthorchis</taxon>
    </lineage>
</organism>